<dbReference type="Pfam" id="PF22942">
    <property type="entry name" value="DUF7025"/>
    <property type="match status" value="1"/>
</dbReference>
<name>A0AA40BUG2_9PEZI</name>
<protein>
    <recommendedName>
        <fullName evidence="1">DUF7025 domain-containing protein</fullName>
    </recommendedName>
</protein>
<dbReference type="PANTHER" id="PTHR46411:SF3">
    <property type="entry name" value="AAA+ ATPASE DOMAIN-CONTAINING PROTEIN"/>
    <property type="match status" value="1"/>
</dbReference>
<dbReference type="PANTHER" id="PTHR46411">
    <property type="entry name" value="FAMILY ATPASE, PUTATIVE-RELATED"/>
    <property type="match status" value="1"/>
</dbReference>
<dbReference type="Proteomes" id="UP001175000">
    <property type="component" value="Unassembled WGS sequence"/>
</dbReference>
<organism evidence="2 3">
    <name type="scientific">Immersiella caudata</name>
    <dbReference type="NCBI Taxonomy" id="314043"/>
    <lineage>
        <taxon>Eukaryota</taxon>
        <taxon>Fungi</taxon>
        <taxon>Dikarya</taxon>
        <taxon>Ascomycota</taxon>
        <taxon>Pezizomycotina</taxon>
        <taxon>Sordariomycetes</taxon>
        <taxon>Sordariomycetidae</taxon>
        <taxon>Sordariales</taxon>
        <taxon>Lasiosphaeriaceae</taxon>
        <taxon>Immersiella</taxon>
    </lineage>
</organism>
<evidence type="ECO:0000313" key="2">
    <source>
        <dbReference type="EMBL" id="KAK0614076.1"/>
    </source>
</evidence>
<dbReference type="AlphaFoldDB" id="A0AA40BUG2"/>
<dbReference type="EMBL" id="JAULSU010000006">
    <property type="protein sequence ID" value="KAK0614076.1"/>
    <property type="molecule type" value="Genomic_DNA"/>
</dbReference>
<reference evidence="2" key="1">
    <citation type="submission" date="2023-06" db="EMBL/GenBank/DDBJ databases">
        <title>Genome-scale phylogeny and comparative genomics of the fungal order Sordariales.</title>
        <authorList>
            <consortium name="Lawrence Berkeley National Laboratory"/>
            <person name="Hensen N."/>
            <person name="Bonometti L."/>
            <person name="Westerberg I."/>
            <person name="Brannstrom I.O."/>
            <person name="Guillou S."/>
            <person name="Cros-Aarteil S."/>
            <person name="Calhoun S."/>
            <person name="Haridas S."/>
            <person name="Kuo A."/>
            <person name="Mondo S."/>
            <person name="Pangilinan J."/>
            <person name="Riley R."/>
            <person name="Labutti K."/>
            <person name="Andreopoulos B."/>
            <person name="Lipzen A."/>
            <person name="Chen C."/>
            <person name="Yanf M."/>
            <person name="Daum C."/>
            <person name="Ng V."/>
            <person name="Clum A."/>
            <person name="Steindorff A."/>
            <person name="Ohm R."/>
            <person name="Martin F."/>
            <person name="Silar P."/>
            <person name="Natvig D."/>
            <person name="Lalanne C."/>
            <person name="Gautier V."/>
            <person name="Ament-Velasquez S.L."/>
            <person name="Kruys A."/>
            <person name="Hutchinson M.I."/>
            <person name="Powell A.J."/>
            <person name="Barry K."/>
            <person name="Miller A.N."/>
            <person name="Grigoriev I.V."/>
            <person name="Debuchy R."/>
            <person name="Gladieux P."/>
            <person name="Thoren M.H."/>
            <person name="Johannesson H."/>
        </authorList>
    </citation>
    <scope>NUCLEOTIDE SEQUENCE</scope>
    <source>
        <strain evidence="2">CBS 606.72</strain>
    </source>
</reference>
<feature type="domain" description="DUF7025" evidence="1">
    <location>
        <begin position="12"/>
        <end position="108"/>
    </location>
</feature>
<evidence type="ECO:0000259" key="1">
    <source>
        <dbReference type="Pfam" id="PF22942"/>
    </source>
</evidence>
<dbReference type="InterPro" id="IPR054289">
    <property type="entry name" value="DUF7025"/>
</dbReference>
<accession>A0AA40BUG2</accession>
<keyword evidence="3" id="KW-1185">Reference proteome</keyword>
<comment type="caution">
    <text evidence="2">The sequence shown here is derived from an EMBL/GenBank/DDBJ whole genome shotgun (WGS) entry which is preliminary data.</text>
</comment>
<sequence>MAETISVITAFKTSQTTEFEWLWSLFRPGCDVVVQNNSATAMPIEWCAKLKSFKVRENPNGLHWMITVQHTAFNGQWFGRGETDVRFPAFSGTVPIAQLPAYLLEYHQQKDLLIEASVECGALYESLRAGSSRPSRHAMVREYLFIRRFVESR</sequence>
<gene>
    <name evidence="2" type="ORF">B0T14DRAFT_570053</name>
</gene>
<proteinExistence type="predicted"/>
<evidence type="ECO:0000313" key="3">
    <source>
        <dbReference type="Proteomes" id="UP001175000"/>
    </source>
</evidence>